<protein>
    <submittedName>
        <fullName evidence="1">Uncharacterized protein YifN, PemK superfamily</fullName>
    </submittedName>
</protein>
<dbReference type="AlphaFoldDB" id="A0A1H9H440"/>
<reference evidence="1 2" key="1">
    <citation type="submission" date="2016-10" db="EMBL/GenBank/DDBJ databases">
        <authorList>
            <person name="de Groot N.N."/>
        </authorList>
    </citation>
    <scope>NUCLEOTIDE SEQUENCE [LARGE SCALE GENOMIC DNA]</scope>
    <source>
        <strain evidence="1 2">LMG 27941</strain>
    </source>
</reference>
<gene>
    <name evidence="1" type="ORF">SAMN05216230_103121</name>
</gene>
<dbReference type="GeneID" id="93675099"/>
<evidence type="ECO:0000313" key="1">
    <source>
        <dbReference type="EMBL" id="SEQ57115.1"/>
    </source>
</evidence>
<sequence length="331" mass="37569">MIIQYFELSSDRPDQPHMLGFESYSGIQETLIALEPNLSASKSLYPVFLTKRFELRASHVWRLHAIERISPELPSPAIFKIYLWPHDVTREEFLFKTMRKNPCVKIHKLIRQGTLVEVDFGFVQQVARASSEVRSNKRYMDTVLFGEMHKRRLAVVTKVISKHIVQVAPVTSSELPEKDKSSFMINRNLLSEMPRYKHSEKNCTVLCSMLQSVSTQRVLPPMSIHRGSVGRNPNYAIVLKGSDKSALKEALVHAVGSANYIPAQDLMDLKKAFSEAETSILTQSAALNAYKSKVRDFDTLQRLAQRWAESMGLTLSEEIAFQEALDAENGL</sequence>
<dbReference type="InterPro" id="IPR011067">
    <property type="entry name" value="Plasmid_toxin/cell-grow_inhib"/>
</dbReference>
<name>A0A1H9H440_9PSED</name>
<dbReference type="Gene3D" id="2.30.30.110">
    <property type="match status" value="1"/>
</dbReference>
<accession>A0A1H9H440</accession>
<dbReference type="Proteomes" id="UP000199221">
    <property type="component" value="Unassembled WGS sequence"/>
</dbReference>
<organism evidence="1 2">
    <name type="scientific">Pseudomonas soli</name>
    <dbReference type="NCBI Taxonomy" id="1306993"/>
    <lineage>
        <taxon>Bacteria</taxon>
        <taxon>Pseudomonadati</taxon>
        <taxon>Pseudomonadota</taxon>
        <taxon>Gammaproteobacteria</taxon>
        <taxon>Pseudomonadales</taxon>
        <taxon>Pseudomonadaceae</taxon>
        <taxon>Pseudomonas</taxon>
    </lineage>
</organism>
<proteinExistence type="predicted"/>
<dbReference type="EMBL" id="FOEQ01000003">
    <property type="protein sequence ID" value="SEQ57115.1"/>
    <property type="molecule type" value="Genomic_DNA"/>
</dbReference>
<dbReference type="RefSeq" id="WP_143067536.1">
    <property type="nucleotide sequence ID" value="NZ_CP128543.1"/>
</dbReference>
<evidence type="ECO:0000313" key="2">
    <source>
        <dbReference type="Proteomes" id="UP000199221"/>
    </source>
</evidence>